<accession>A0AAD6HNK3</accession>
<dbReference type="PANTHER" id="PTHR42943:SF13">
    <property type="entry name" value="GLUTATHIONE S-TRANSFERASE KAPPA-RELATED"/>
    <property type="match status" value="1"/>
</dbReference>
<gene>
    <name evidence="3" type="ORF">N7493_004454</name>
</gene>
<reference evidence="3" key="2">
    <citation type="submission" date="2023-01" db="EMBL/GenBank/DDBJ databases">
        <authorList>
            <person name="Petersen C."/>
        </authorList>
    </citation>
    <scope>NUCLEOTIDE SEQUENCE</scope>
    <source>
        <strain evidence="3">IBT 17514</strain>
    </source>
</reference>
<sequence length="202" mass="22856">MKGSFLVPVPGTNHDPRVEPEYQRKSTSSSGYLPSVGYIDCRRFQQLVIKTNAQVIYKPIDLIYTFSISGGLPVKQRAPQRLAYRFVEMERWRQIRNIPLVLQPKFYPADPSLAHRVLLAATKEQGKDSPLVHEFVHKGLEAVWARELDIASAKVIVHLANEAGLDGKHLLEQAQGEDRLEMLEDVIESEREPVTFQSAQPA</sequence>
<dbReference type="Pfam" id="PF01323">
    <property type="entry name" value="DSBA"/>
    <property type="match status" value="1"/>
</dbReference>
<dbReference type="PANTHER" id="PTHR42943">
    <property type="entry name" value="GLUTATHIONE S-TRANSFERASE KAPPA"/>
    <property type="match status" value="1"/>
</dbReference>
<comment type="caution">
    <text evidence="3">The sequence shown here is derived from an EMBL/GenBank/DDBJ whole genome shotgun (WGS) entry which is preliminary data.</text>
</comment>
<dbReference type="Gene3D" id="3.40.30.10">
    <property type="entry name" value="Glutaredoxin"/>
    <property type="match status" value="1"/>
</dbReference>
<dbReference type="Proteomes" id="UP001215712">
    <property type="component" value="Unassembled WGS sequence"/>
</dbReference>
<dbReference type="EMBL" id="JAQJAN010000005">
    <property type="protein sequence ID" value="KAJ5728124.1"/>
    <property type="molecule type" value="Genomic_DNA"/>
</dbReference>
<feature type="region of interest" description="Disordered" evidence="1">
    <location>
        <begin position="1"/>
        <end position="29"/>
    </location>
</feature>
<dbReference type="GO" id="GO:0005777">
    <property type="term" value="C:peroxisome"/>
    <property type="evidence" value="ECO:0007669"/>
    <property type="project" value="TreeGrafter"/>
</dbReference>
<evidence type="ECO:0000256" key="1">
    <source>
        <dbReference type="SAM" id="MobiDB-lite"/>
    </source>
</evidence>
<evidence type="ECO:0000259" key="2">
    <source>
        <dbReference type="Pfam" id="PF01323"/>
    </source>
</evidence>
<dbReference type="InterPro" id="IPR036249">
    <property type="entry name" value="Thioredoxin-like_sf"/>
</dbReference>
<dbReference type="GO" id="GO:0006749">
    <property type="term" value="P:glutathione metabolic process"/>
    <property type="evidence" value="ECO:0007669"/>
    <property type="project" value="TreeGrafter"/>
</dbReference>
<protein>
    <recommendedName>
        <fullName evidence="2">DSBA-like thioredoxin domain-containing protein</fullName>
    </recommendedName>
</protein>
<dbReference type="GO" id="GO:0005739">
    <property type="term" value="C:mitochondrion"/>
    <property type="evidence" value="ECO:0007669"/>
    <property type="project" value="TreeGrafter"/>
</dbReference>
<evidence type="ECO:0000313" key="4">
    <source>
        <dbReference type="Proteomes" id="UP001215712"/>
    </source>
</evidence>
<name>A0AAD6HNK3_9EURO</name>
<evidence type="ECO:0000313" key="3">
    <source>
        <dbReference type="EMBL" id="KAJ5728124.1"/>
    </source>
</evidence>
<dbReference type="GO" id="GO:0004364">
    <property type="term" value="F:glutathione transferase activity"/>
    <property type="evidence" value="ECO:0007669"/>
    <property type="project" value="TreeGrafter"/>
</dbReference>
<organism evidence="3 4">
    <name type="scientific">Penicillium malachiteum</name>
    <dbReference type="NCBI Taxonomy" id="1324776"/>
    <lineage>
        <taxon>Eukaryota</taxon>
        <taxon>Fungi</taxon>
        <taxon>Dikarya</taxon>
        <taxon>Ascomycota</taxon>
        <taxon>Pezizomycotina</taxon>
        <taxon>Eurotiomycetes</taxon>
        <taxon>Eurotiomycetidae</taxon>
        <taxon>Eurotiales</taxon>
        <taxon>Aspergillaceae</taxon>
        <taxon>Penicillium</taxon>
    </lineage>
</organism>
<feature type="domain" description="DSBA-like thioredoxin" evidence="2">
    <location>
        <begin position="42"/>
        <end position="179"/>
    </location>
</feature>
<reference evidence="3" key="1">
    <citation type="journal article" date="2023" name="IMA Fungus">
        <title>Comparative genomic study of the Penicillium genus elucidates a diverse pangenome and 15 lateral gene transfer events.</title>
        <authorList>
            <person name="Petersen C."/>
            <person name="Sorensen T."/>
            <person name="Nielsen M.R."/>
            <person name="Sondergaard T.E."/>
            <person name="Sorensen J.L."/>
            <person name="Fitzpatrick D.A."/>
            <person name="Frisvad J.C."/>
            <person name="Nielsen K.L."/>
        </authorList>
    </citation>
    <scope>NUCLEOTIDE SEQUENCE</scope>
    <source>
        <strain evidence="3">IBT 17514</strain>
    </source>
</reference>
<dbReference type="GO" id="GO:0004602">
    <property type="term" value="F:glutathione peroxidase activity"/>
    <property type="evidence" value="ECO:0007669"/>
    <property type="project" value="TreeGrafter"/>
</dbReference>
<dbReference type="AlphaFoldDB" id="A0AAD6HNK3"/>
<dbReference type="InterPro" id="IPR001853">
    <property type="entry name" value="DSBA-like_thioredoxin_dom"/>
</dbReference>
<keyword evidence="4" id="KW-1185">Reference proteome</keyword>
<proteinExistence type="predicted"/>
<feature type="compositionally biased region" description="Basic and acidic residues" evidence="1">
    <location>
        <begin position="14"/>
        <end position="24"/>
    </location>
</feature>
<dbReference type="SUPFAM" id="SSF52833">
    <property type="entry name" value="Thioredoxin-like"/>
    <property type="match status" value="1"/>
</dbReference>
<dbReference type="InterPro" id="IPR051924">
    <property type="entry name" value="GST_Kappa/NadH"/>
</dbReference>